<evidence type="ECO:0000259" key="4">
    <source>
        <dbReference type="Pfam" id="PF21773"/>
    </source>
</evidence>
<feature type="compositionally biased region" description="Basic and acidic residues" evidence="3">
    <location>
        <begin position="545"/>
        <end position="560"/>
    </location>
</feature>
<dbReference type="GeneTree" id="ENSGT00940000153116"/>
<evidence type="ECO:0000313" key="5">
    <source>
        <dbReference type="Ensembl" id="ENSLACP00000001724.2"/>
    </source>
</evidence>
<feature type="coiled-coil region" evidence="2">
    <location>
        <begin position="52"/>
        <end position="133"/>
    </location>
</feature>
<dbReference type="OMA" id="NQYRIMK"/>
<dbReference type="CTD" id="93233"/>
<dbReference type="OrthoDB" id="6766775at2759"/>
<dbReference type="GO" id="GO:0003341">
    <property type="term" value="P:cilium movement"/>
    <property type="evidence" value="ECO:0007669"/>
    <property type="project" value="TreeGrafter"/>
</dbReference>
<proteinExistence type="predicted"/>
<feature type="domain" description="ODAD1 central coiled coil region" evidence="4">
    <location>
        <begin position="148"/>
        <end position="433"/>
    </location>
</feature>
<dbReference type="InterPro" id="IPR051876">
    <property type="entry name" value="ODA-DC/CCD"/>
</dbReference>
<dbReference type="Bgee" id="ENSLACG00000001542">
    <property type="expression patterns" value="Expressed in post-anal tail muscle and 2 other cell types or tissues"/>
</dbReference>
<evidence type="ECO:0000256" key="1">
    <source>
        <dbReference type="ARBA" id="ARBA00023054"/>
    </source>
</evidence>
<evidence type="ECO:0000256" key="3">
    <source>
        <dbReference type="SAM" id="MobiDB-lite"/>
    </source>
</evidence>
<dbReference type="KEGG" id="lcm:102367224"/>
<feature type="compositionally biased region" description="Acidic residues" evidence="3">
    <location>
        <begin position="505"/>
        <end position="518"/>
    </location>
</feature>
<dbReference type="GO" id="GO:0036158">
    <property type="term" value="P:outer dynein arm assembly"/>
    <property type="evidence" value="ECO:0007669"/>
    <property type="project" value="TreeGrafter"/>
</dbReference>
<dbReference type="STRING" id="7897.ENSLACP00000001724"/>
<dbReference type="PANTHER" id="PTHR21694">
    <property type="entry name" value="COILED-COIL DOMAIN-CONTAINING PROTEIN 63"/>
    <property type="match status" value="1"/>
</dbReference>
<protein>
    <submittedName>
        <fullName evidence="5">Outer dynein arm docking complex subunit 1</fullName>
    </submittedName>
</protein>
<keyword evidence="1 2" id="KW-0175">Coiled coil</keyword>
<gene>
    <name evidence="5" type="primary">ODAD1</name>
</gene>
<dbReference type="Proteomes" id="UP000008672">
    <property type="component" value="Unassembled WGS sequence"/>
</dbReference>
<evidence type="ECO:0000256" key="2">
    <source>
        <dbReference type="SAM" id="Coils"/>
    </source>
</evidence>
<reference evidence="6" key="1">
    <citation type="submission" date="2011-08" db="EMBL/GenBank/DDBJ databases">
        <title>The draft genome of Latimeria chalumnae.</title>
        <authorList>
            <person name="Di Palma F."/>
            <person name="Alfoldi J."/>
            <person name="Johnson J."/>
            <person name="Berlin A."/>
            <person name="Gnerre S."/>
            <person name="Jaffe D."/>
            <person name="MacCallum I."/>
            <person name="Young S."/>
            <person name="Walker B.J."/>
            <person name="Lander E."/>
            <person name="Lindblad-Toh K."/>
        </authorList>
    </citation>
    <scope>NUCLEOTIDE SEQUENCE [LARGE SCALE GENOMIC DNA]</scope>
    <source>
        <strain evidence="6">Wild caught</strain>
    </source>
</reference>
<dbReference type="EMBL" id="AFYH01054952">
    <property type="status" value="NOT_ANNOTATED_CDS"/>
    <property type="molecule type" value="Genomic_DNA"/>
</dbReference>
<dbReference type="RefSeq" id="XP_005994268.1">
    <property type="nucleotide sequence ID" value="XM_005994206.3"/>
</dbReference>
<feature type="compositionally biased region" description="Polar residues" evidence="3">
    <location>
        <begin position="7"/>
        <end position="16"/>
    </location>
</feature>
<dbReference type="GO" id="GO:0005930">
    <property type="term" value="C:axoneme"/>
    <property type="evidence" value="ECO:0007669"/>
    <property type="project" value="TreeGrafter"/>
</dbReference>
<dbReference type="Ensembl" id="ENSLACT00000001737.2">
    <property type="protein sequence ID" value="ENSLACP00000001724.2"/>
    <property type="gene ID" value="ENSLACG00000001542.2"/>
</dbReference>
<dbReference type="HOGENOM" id="CLU_027546_3_1_1"/>
<dbReference type="InterPro" id="IPR049258">
    <property type="entry name" value="ODAD1_CC"/>
</dbReference>
<sequence>MPRGRSAASNISNNSDVDTEGLAESELGKLQRQYRIMEGDRQAYGSESQEIIRRQLAEIQQLQKEHEELLKNIRISERKVIQVMDQDNTEDLRQKLEYKDTVEEQMAKEKEIIAELDQEIKNWERKVFEQRKQVGGLWAKKKYRLQIQRSIKTLENRLDLCQTRFNIQLVRNSRLRGKINTLRIEKSRFEQLYKKLEKELRETQKRINEIMDISSAAYEARDEAQTKMLSLKDKAEKDLLQHVAEIRELQRILNHDKKVKEFMVIKAQERNTEEELLLLRQRKEKEEADRKKKEPQEDTLEVYEEAFQKIKAVSGQEDLHLLVKSFIEVEDQNFAVFNYINEQNNQIESLKDEIEEIQGMIDTFKAQDTQLENEHTAILKGIELKQEEARNVTSVHNGYLEKYRQIMDQLKIGAESLFSKLKSERCLLDDMLGASMGVRDDNIMKYLGLFEQRTTELLAIYSYLNFKVDNKTYNPQEVAMHLLGQNSEISTQDLQVLLPSTSEDYESEIESPITDEEERPLTQSELRERIMRGVIKREKKSGKRHSTEESSSVKETKDSKISTSSGRKQL</sequence>
<feature type="coiled-coil region" evidence="2">
    <location>
        <begin position="179"/>
        <end position="289"/>
    </location>
</feature>
<dbReference type="eggNOG" id="ENOG502QSIU">
    <property type="taxonomic scope" value="Eukaryota"/>
</dbReference>
<evidence type="ECO:0000313" key="6">
    <source>
        <dbReference type="Proteomes" id="UP000008672"/>
    </source>
</evidence>
<dbReference type="InParanoid" id="H2ZWF3"/>
<feature type="coiled-coil region" evidence="2">
    <location>
        <begin position="340"/>
        <end position="367"/>
    </location>
</feature>
<feature type="region of interest" description="Disordered" evidence="3">
    <location>
        <begin position="1"/>
        <end position="24"/>
    </location>
</feature>
<dbReference type="Pfam" id="PF21773">
    <property type="entry name" value="ODAD1_CC"/>
    <property type="match status" value="1"/>
</dbReference>
<reference evidence="5" key="2">
    <citation type="submission" date="2025-08" db="UniProtKB">
        <authorList>
            <consortium name="Ensembl"/>
        </authorList>
    </citation>
    <scope>IDENTIFICATION</scope>
</reference>
<dbReference type="GeneID" id="102367224"/>
<accession>H2ZWF3</accession>
<dbReference type="AlphaFoldDB" id="H2ZWF3"/>
<dbReference type="PANTHER" id="PTHR21694:SF35">
    <property type="entry name" value="OUTER DYNEIN ARM-DOCKING COMPLEX SUBUNIT 1"/>
    <property type="match status" value="1"/>
</dbReference>
<keyword evidence="6" id="KW-1185">Reference proteome</keyword>
<feature type="compositionally biased region" description="Polar residues" evidence="3">
    <location>
        <begin position="561"/>
        <end position="570"/>
    </location>
</feature>
<organism evidence="5 6">
    <name type="scientific">Latimeria chalumnae</name>
    <name type="common">Coelacanth</name>
    <dbReference type="NCBI Taxonomy" id="7897"/>
    <lineage>
        <taxon>Eukaryota</taxon>
        <taxon>Metazoa</taxon>
        <taxon>Chordata</taxon>
        <taxon>Craniata</taxon>
        <taxon>Vertebrata</taxon>
        <taxon>Euteleostomi</taxon>
        <taxon>Coelacanthiformes</taxon>
        <taxon>Coelacanthidae</taxon>
        <taxon>Latimeria</taxon>
    </lineage>
</organism>
<name>H2ZWF3_LATCH</name>
<reference evidence="5" key="3">
    <citation type="submission" date="2025-09" db="UniProtKB">
        <authorList>
            <consortium name="Ensembl"/>
        </authorList>
    </citation>
    <scope>IDENTIFICATION</scope>
</reference>
<feature type="region of interest" description="Disordered" evidence="3">
    <location>
        <begin position="505"/>
        <end position="570"/>
    </location>
</feature>